<keyword evidence="4 12" id="KW-0328">Glycosyltransferase</keyword>
<keyword evidence="10" id="KW-0472">Membrane</keyword>
<name>A0A8T2UQ38_CERRI</name>
<dbReference type="Proteomes" id="UP000825935">
    <property type="component" value="Chromosome 4"/>
</dbReference>
<evidence type="ECO:0000256" key="9">
    <source>
        <dbReference type="ARBA" id="ARBA00023034"/>
    </source>
</evidence>
<comment type="pathway">
    <text evidence="2">Protein modification; protein glycosylation.</text>
</comment>
<evidence type="ECO:0000313" key="14">
    <source>
        <dbReference type="EMBL" id="KAH7438247.1"/>
    </source>
</evidence>
<evidence type="ECO:0000256" key="6">
    <source>
        <dbReference type="ARBA" id="ARBA00022692"/>
    </source>
</evidence>
<evidence type="ECO:0000256" key="12">
    <source>
        <dbReference type="RuleBase" id="RU363063"/>
    </source>
</evidence>
<protein>
    <recommendedName>
        <fullName evidence="12">Hexosyltransferase</fullName>
        <ecNumber evidence="12">2.4.1.-</ecNumber>
    </recommendedName>
</protein>
<dbReference type="GO" id="GO:0008378">
    <property type="term" value="F:galactosyltransferase activity"/>
    <property type="evidence" value="ECO:0007669"/>
    <property type="project" value="TreeGrafter"/>
</dbReference>
<dbReference type="EC" id="2.4.1.-" evidence="12"/>
<comment type="caution">
    <text evidence="14">The sequence shown here is derived from an EMBL/GenBank/DDBJ whole genome shotgun (WGS) entry which is preliminary data.</text>
</comment>
<evidence type="ECO:0000256" key="4">
    <source>
        <dbReference type="ARBA" id="ARBA00022676"/>
    </source>
</evidence>
<comment type="similarity">
    <text evidence="3 12">Belongs to the glycosyltransferase 31 family.</text>
</comment>
<evidence type="ECO:0000256" key="3">
    <source>
        <dbReference type="ARBA" id="ARBA00008661"/>
    </source>
</evidence>
<evidence type="ECO:0000256" key="5">
    <source>
        <dbReference type="ARBA" id="ARBA00022679"/>
    </source>
</evidence>
<evidence type="ECO:0000313" key="15">
    <source>
        <dbReference type="Proteomes" id="UP000825935"/>
    </source>
</evidence>
<dbReference type="OMA" id="MAYIGCM"/>
<dbReference type="Pfam" id="PF01762">
    <property type="entry name" value="Galactosyl_T"/>
    <property type="match status" value="1"/>
</dbReference>
<feature type="domain" description="DUF4094" evidence="13">
    <location>
        <begin position="9"/>
        <end position="106"/>
    </location>
</feature>
<keyword evidence="8" id="KW-1133">Transmembrane helix</keyword>
<evidence type="ECO:0000259" key="13">
    <source>
        <dbReference type="Pfam" id="PF13334"/>
    </source>
</evidence>
<keyword evidence="6" id="KW-0812">Transmembrane</keyword>
<proteinExistence type="inferred from homology"/>
<organism evidence="14 15">
    <name type="scientific">Ceratopteris richardii</name>
    <name type="common">Triangle waterfern</name>
    <dbReference type="NCBI Taxonomy" id="49495"/>
    <lineage>
        <taxon>Eukaryota</taxon>
        <taxon>Viridiplantae</taxon>
        <taxon>Streptophyta</taxon>
        <taxon>Embryophyta</taxon>
        <taxon>Tracheophyta</taxon>
        <taxon>Polypodiopsida</taxon>
        <taxon>Polypodiidae</taxon>
        <taxon>Polypodiales</taxon>
        <taxon>Pteridineae</taxon>
        <taxon>Pteridaceae</taxon>
        <taxon>Parkerioideae</taxon>
        <taxon>Ceratopteris</taxon>
    </lineage>
</organism>
<dbReference type="OrthoDB" id="1158011at2759"/>
<comment type="subcellular location">
    <subcellularLocation>
        <location evidence="1 12">Golgi apparatus membrane</location>
        <topology evidence="1 12">Single-pass type II membrane protein</topology>
    </subcellularLocation>
</comment>
<accession>A0A8T2UQ38</accession>
<dbReference type="InterPro" id="IPR025298">
    <property type="entry name" value="DUF4094"/>
</dbReference>
<keyword evidence="9 12" id="KW-0333">Golgi apparatus</keyword>
<sequence>MRQKGAAVSAKVFVIACIACFLAGMLFTDRLWTSSEPHDEQYDRENISGHDEELKYAAEDCEKKTKAAAMEGRDLLNEVSRTHDAIKTLDKTVSMLEMELAAARASEAGSPTLSRSVGEQSKERHKAFVVVGINTAFSSRKRRDSVRETWMPQGEKLKRLEKEKGIIIRFVIGHSATPGGILDQAIDSEDAEHHDFLRLDHVEGYHELSAKTKAYFATAVAKWDADFYVKVDDDIHVNLGVLASTLARHQSKPRVYIGCMKSGPVLSQKGVKYHEPEHWKFGEEGNKYFRHATGQLYVVSRDLATYISINKPILHKYANEDVSLGAWFIGLDVEQIDDRSFCCGTPPDCEWKAQAGNACVASFDWSCSGICKSVERMSEVHKRCGEGDDAVWSGLF</sequence>
<evidence type="ECO:0000256" key="7">
    <source>
        <dbReference type="ARBA" id="ARBA00022968"/>
    </source>
</evidence>
<keyword evidence="7" id="KW-0735">Signal-anchor</keyword>
<dbReference type="FunFam" id="3.90.550.50:FF:000002">
    <property type="entry name" value="Hexosyltransferase"/>
    <property type="match status" value="1"/>
</dbReference>
<evidence type="ECO:0000256" key="2">
    <source>
        <dbReference type="ARBA" id="ARBA00004922"/>
    </source>
</evidence>
<reference evidence="14" key="1">
    <citation type="submission" date="2021-08" db="EMBL/GenBank/DDBJ databases">
        <title>WGS assembly of Ceratopteris richardii.</title>
        <authorList>
            <person name="Marchant D.B."/>
            <person name="Chen G."/>
            <person name="Jenkins J."/>
            <person name="Shu S."/>
            <person name="Leebens-Mack J."/>
            <person name="Grimwood J."/>
            <person name="Schmutz J."/>
            <person name="Soltis P."/>
            <person name="Soltis D."/>
            <person name="Chen Z.-H."/>
        </authorList>
    </citation>
    <scope>NUCLEOTIDE SEQUENCE</scope>
    <source>
        <strain evidence="14">Whitten #5841</strain>
        <tissue evidence="14">Leaf</tissue>
    </source>
</reference>
<dbReference type="InterPro" id="IPR002659">
    <property type="entry name" value="Glyco_trans_31"/>
</dbReference>
<gene>
    <name evidence="14" type="ORF">KP509_04G007200</name>
</gene>
<dbReference type="Pfam" id="PF13334">
    <property type="entry name" value="DUF4094"/>
    <property type="match status" value="1"/>
</dbReference>
<evidence type="ECO:0000256" key="10">
    <source>
        <dbReference type="ARBA" id="ARBA00023136"/>
    </source>
</evidence>
<evidence type="ECO:0000256" key="8">
    <source>
        <dbReference type="ARBA" id="ARBA00022989"/>
    </source>
</evidence>
<comment type="cofactor">
    <cofactor evidence="12">
        <name>Mn(2+)</name>
        <dbReference type="ChEBI" id="CHEBI:29035"/>
    </cofactor>
</comment>
<dbReference type="GO" id="GO:0000139">
    <property type="term" value="C:Golgi membrane"/>
    <property type="evidence" value="ECO:0007669"/>
    <property type="project" value="UniProtKB-SubCell"/>
</dbReference>
<dbReference type="AlphaFoldDB" id="A0A8T2UQ38"/>
<dbReference type="PANTHER" id="PTHR11214:SF226">
    <property type="entry name" value="BETA-1,3-GALACTOSYLTRANSFERASE 7"/>
    <property type="match status" value="1"/>
</dbReference>
<keyword evidence="5" id="KW-0808">Transferase</keyword>
<evidence type="ECO:0000256" key="11">
    <source>
        <dbReference type="ARBA" id="ARBA00023211"/>
    </source>
</evidence>
<dbReference type="EMBL" id="CM035409">
    <property type="protein sequence ID" value="KAH7438247.1"/>
    <property type="molecule type" value="Genomic_DNA"/>
</dbReference>
<keyword evidence="11 12" id="KW-0464">Manganese</keyword>
<evidence type="ECO:0000256" key="1">
    <source>
        <dbReference type="ARBA" id="ARBA00004323"/>
    </source>
</evidence>
<keyword evidence="15" id="KW-1185">Reference proteome</keyword>
<dbReference type="Gene3D" id="3.90.550.50">
    <property type="match status" value="1"/>
</dbReference>
<dbReference type="PANTHER" id="PTHR11214">
    <property type="entry name" value="BETA-1,3-N-ACETYLGLUCOSAMINYLTRANSFERASE"/>
    <property type="match status" value="1"/>
</dbReference>